<proteinExistence type="predicted"/>
<organism evidence="1 2">
    <name type="scientific">Platanthera guangdongensis</name>
    <dbReference type="NCBI Taxonomy" id="2320717"/>
    <lineage>
        <taxon>Eukaryota</taxon>
        <taxon>Viridiplantae</taxon>
        <taxon>Streptophyta</taxon>
        <taxon>Embryophyta</taxon>
        <taxon>Tracheophyta</taxon>
        <taxon>Spermatophyta</taxon>
        <taxon>Magnoliopsida</taxon>
        <taxon>Liliopsida</taxon>
        <taxon>Asparagales</taxon>
        <taxon>Orchidaceae</taxon>
        <taxon>Orchidoideae</taxon>
        <taxon>Orchideae</taxon>
        <taxon>Orchidinae</taxon>
        <taxon>Platanthera</taxon>
    </lineage>
</organism>
<evidence type="ECO:0000313" key="2">
    <source>
        <dbReference type="Proteomes" id="UP001412067"/>
    </source>
</evidence>
<protein>
    <submittedName>
        <fullName evidence="1">Uncharacterized protein</fullName>
    </submittedName>
</protein>
<reference evidence="1 2" key="1">
    <citation type="journal article" date="2022" name="Nat. Plants">
        <title>Genomes of leafy and leafless Platanthera orchids illuminate the evolution of mycoheterotrophy.</title>
        <authorList>
            <person name="Li M.H."/>
            <person name="Liu K.W."/>
            <person name="Li Z."/>
            <person name="Lu H.C."/>
            <person name="Ye Q.L."/>
            <person name="Zhang D."/>
            <person name="Wang J.Y."/>
            <person name="Li Y.F."/>
            <person name="Zhong Z.M."/>
            <person name="Liu X."/>
            <person name="Yu X."/>
            <person name="Liu D.K."/>
            <person name="Tu X.D."/>
            <person name="Liu B."/>
            <person name="Hao Y."/>
            <person name="Liao X.Y."/>
            <person name="Jiang Y.T."/>
            <person name="Sun W.H."/>
            <person name="Chen J."/>
            <person name="Chen Y.Q."/>
            <person name="Ai Y."/>
            <person name="Zhai J.W."/>
            <person name="Wu S.S."/>
            <person name="Zhou Z."/>
            <person name="Hsiao Y.Y."/>
            <person name="Wu W.L."/>
            <person name="Chen Y.Y."/>
            <person name="Lin Y.F."/>
            <person name="Hsu J.L."/>
            <person name="Li C.Y."/>
            <person name="Wang Z.W."/>
            <person name="Zhao X."/>
            <person name="Zhong W.Y."/>
            <person name="Ma X.K."/>
            <person name="Ma L."/>
            <person name="Huang J."/>
            <person name="Chen G.Z."/>
            <person name="Huang M.Z."/>
            <person name="Huang L."/>
            <person name="Peng D.H."/>
            <person name="Luo Y.B."/>
            <person name="Zou S.Q."/>
            <person name="Chen S.P."/>
            <person name="Lan S."/>
            <person name="Tsai W.C."/>
            <person name="Van de Peer Y."/>
            <person name="Liu Z.J."/>
        </authorList>
    </citation>
    <scope>NUCLEOTIDE SEQUENCE [LARGE SCALE GENOMIC DNA]</scope>
    <source>
        <strain evidence="1">Lor288</strain>
    </source>
</reference>
<name>A0ABR2M0R9_9ASPA</name>
<dbReference type="PANTHER" id="PTHR37720:SF2">
    <property type="entry name" value="OS10G0481400 PROTEIN"/>
    <property type="match status" value="1"/>
</dbReference>
<dbReference type="Proteomes" id="UP001412067">
    <property type="component" value="Unassembled WGS sequence"/>
</dbReference>
<accession>A0ABR2M0R9</accession>
<gene>
    <name evidence="1" type="ORF">KSP40_PGU001671</name>
</gene>
<comment type="caution">
    <text evidence="1">The sequence shown here is derived from an EMBL/GenBank/DDBJ whole genome shotgun (WGS) entry which is preliminary data.</text>
</comment>
<evidence type="ECO:0000313" key="1">
    <source>
        <dbReference type="EMBL" id="KAK8956072.1"/>
    </source>
</evidence>
<dbReference type="PANTHER" id="PTHR37720">
    <property type="entry name" value="OS10G0481400 PROTEIN"/>
    <property type="match status" value="1"/>
</dbReference>
<dbReference type="EMBL" id="JBBWWR010000013">
    <property type="protein sequence ID" value="KAK8956072.1"/>
    <property type="molecule type" value="Genomic_DNA"/>
</dbReference>
<sequence>MISILAQERILGAALGSAFVGTIVFEQRRGIYRSIANDESVRSEEYKTKQVTSRMSLSSEFAHVWNKAVDGTLGQLAAYLSSRRW</sequence>
<keyword evidence="2" id="KW-1185">Reference proteome</keyword>